<dbReference type="InterPro" id="IPR036937">
    <property type="entry name" value="Adhesion_dom_fimbrial_sf"/>
</dbReference>
<dbReference type="InterPro" id="IPR000259">
    <property type="entry name" value="Adhesion_dom_fimbrial"/>
</dbReference>
<dbReference type="SUPFAM" id="SSF49401">
    <property type="entry name" value="Bacterial adhesins"/>
    <property type="match status" value="1"/>
</dbReference>
<evidence type="ECO:0000256" key="1">
    <source>
        <dbReference type="SAM" id="SignalP"/>
    </source>
</evidence>
<dbReference type="InterPro" id="IPR050263">
    <property type="entry name" value="Bact_Fimbrial_Adh_Pro"/>
</dbReference>
<proteinExistence type="predicted"/>
<gene>
    <name evidence="3" type="primary">fimA_2</name>
    <name evidence="3" type="ORF">NCTC12026_00461</name>
</gene>
<evidence type="ECO:0000313" key="3">
    <source>
        <dbReference type="EMBL" id="SUC34132.1"/>
    </source>
</evidence>
<dbReference type="EMBL" id="UGUA01000002">
    <property type="protein sequence ID" value="SUC34132.1"/>
    <property type="molecule type" value="Genomic_DNA"/>
</dbReference>
<keyword evidence="1" id="KW-0732">Signal</keyword>
<sequence>MKKSNFNIIVTSALLYSTCAYSACIQNPNLKNIHVNVPSQTHTVQYDDNSSRDLGVFVIRFANDYVNTFSEKNGLCGQARLHASYINGWTPNLNKIAPTNIPGVNVEIRALGIGALDFYGEYPVANRLTWSIEGPRWVFVLKKRGRVTQSNTLRNGAIARLIQENPNHINWNISTLNIPLNAVRVNVAQCSTKSNNYTVNLGDWYDTQFKNIGDVSASVNIPITLNCAAGTNIKTTITSSAGYVDTETGKIKLSGNNSATGIAIQLLNGNNIPIKLETKNNTVSKLPAGDYKLNWKARYIKISNKITPGKANSTAIVNITYE</sequence>
<dbReference type="RefSeq" id="WP_006813810.1">
    <property type="nucleotide sequence ID" value="NZ_CABLCG010000038.1"/>
</dbReference>
<dbReference type="AlphaFoldDB" id="A0A379FZT2"/>
<reference evidence="3 4" key="1">
    <citation type="submission" date="2018-06" db="EMBL/GenBank/DDBJ databases">
        <authorList>
            <consortium name="Pathogen Informatics"/>
            <person name="Doyle S."/>
        </authorList>
    </citation>
    <scope>NUCLEOTIDE SEQUENCE [LARGE SCALE GENOMIC DNA]</scope>
    <source>
        <strain evidence="3 4">NCTC12026</strain>
    </source>
</reference>
<protein>
    <submittedName>
        <fullName evidence="3">Type-1A pilin</fullName>
    </submittedName>
</protein>
<feature type="domain" description="Fimbrial-type adhesion" evidence="2">
    <location>
        <begin position="190"/>
        <end position="321"/>
    </location>
</feature>
<organism evidence="3 4">
    <name type="scientific">Providencia rustigianii</name>
    <dbReference type="NCBI Taxonomy" id="158850"/>
    <lineage>
        <taxon>Bacteria</taxon>
        <taxon>Pseudomonadati</taxon>
        <taxon>Pseudomonadota</taxon>
        <taxon>Gammaproteobacteria</taxon>
        <taxon>Enterobacterales</taxon>
        <taxon>Morganellaceae</taxon>
        <taxon>Providencia</taxon>
    </lineage>
</organism>
<dbReference type="Proteomes" id="UP000255129">
    <property type="component" value="Unassembled WGS sequence"/>
</dbReference>
<dbReference type="PANTHER" id="PTHR33420">
    <property type="entry name" value="FIMBRIAL SUBUNIT ELFA-RELATED"/>
    <property type="match status" value="1"/>
</dbReference>
<name>A0A379FZT2_9GAMM</name>
<dbReference type="PANTHER" id="PTHR33420:SF32">
    <property type="entry name" value="FIMBRIAL-LIKE PROTEIN"/>
    <property type="match status" value="1"/>
</dbReference>
<dbReference type="OrthoDB" id="6466279at2"/>
<dbReference type="GO" id="GO:0009289">
    <property type="term" value="C:pilus"/>
    <property type="evidence" value="ECO:0007669"/>
    <property type="project" value="InterPro"/>
</dbReference>
<dbReference type="InterPro" id="IPR008966">
    <property type="entry name" value="Adhesion_dom_sf"/>
</dbReference>
<dbReference type="GO" id="GO:0043709">
    <property type="term" value="P:cell adhesion involved in single-species biofilm formation"/>
    <property type="evidence" value="ECO:0007669"/>
    <property type="project" value="TreeGrafter"/>
</dbReference>
<dbReference type="Pfam" id="PF00419">
    <property type="entry name" value="Fimbrial"/>
    <property type="match status" value="1"/>
</dbReference>
<dbReference type="Gene3D" id="2.60.40.3310">
    <property type="match status" value="1"/>
</dbReference>
<evidence type="ECO:0000259" key="2">
    <source>
        <dbReference type="Pfam" id="PF00419"/>
    </source>
</evidence>
<dbReference type="Gene3D" id="2.60.40.1090">
    <property type="entry name" value="Fimbrial-type adhesion domain"/>
    <property type="match status" value="1"/>
</dbReference>
<feature type="chain" id="PRO_5016689084" evidence="1">
    <location>
        <begin position="23"/>
        <end position="322"/>
    </location>
</feature>
<feature type="signal peptide" evidence="1">
    <location>
        <begin position="1"/>
        <end position="22"/>
    </location>
</feature>
<accession>A0A379FZT2</accession>
<evidence type="ECO:0000313" key="4">
    <source>
        <dbReference type="Proteomes" id="UP000255129"/>
    </source>
</evidence>